<dbReference type="RefSeq" id="WP_032530399.1">
    <property type="nucleotide sequence ID" value="NZ_CP036539.1"/>
</dbReference>
<accession>A0A396BW53</accession>
<dbReference type="Proteomes" id="UP000028294">
    <property type="component" value="Chromosome"/>
</dbReference>
<feature type="signal peptide" evidence="1">
    <location>
        <begin position="1"/>
        <end position="31"/>
    </location>
</feature>
<evidence type="ECO:0000313" key="5">
    <source>
        <dbReference type="Proteomes" id="UP000266644"/>
    </source>
</evidence>
<dbReference type="EMBL" id="CP036553">
    <property type="protein sequence ID" value="QCQ38968.1"/>
    <property type="molecule type" value="Genomic_DNA"/>
</dbReference>
<name>A0A396BW53_BACFG</name>
<dbReference type="CDD" id="cd13120">
    <property type="entry name" value="BF2867_like_N"/>
    <property type="match status" value="1"/>
</dbReference>
<dbReference type="InterPro" id="IPR025049">
    <property type="entry name" value="Mfa-like_1"/>
</dbReference>
<dbReference type="CDD" id="cd13121">
    <property type="entry name" value="BF2867_like_C"/>
    <property type="match status" value="1"/>
</dbReference>
<evidence type="ECO:0000256" key="1">
    <source>
        <dbReference type="SAM" id="SignalP"/>
    </source>
</evidence>
<dbReference type="EMBL" id="QRJE01000015">
    <property type="protein sequence ID" value="RHH11213.1"/>
    <property type="molecule type" value="Genomic_DNA"/>
</dbReference>
<dbReference type="Gene3D" id="2.60.40.2620">
    <property type="entry name" value="Fimbrillin-like"/>
    <property type="match status" value="1"/>
</dbReference>
<dbReference type="AlphaFoldDB" id="A0A396BW53"/>
<evidence type="ECO:0000313" key="2">
    <source>
        <dbReference type="EMBL" id="QCQ38968.1"/>
    </source>
</evidence>
<dbReference type="Gene3D" id="2.60.40.2630">
    <property type="match status" value="1"/>
</dbReference>
<evidence type="ECO:0000313" key="3">
    <source>
        <dbReference type="EMBL" id="RHH11213.1"/>
    </source>
</evidence>
<dbReference type="InterPro" id="IPR042278">
    <property type="entry name" value="Mfa-like_1_N"/>
</dbReference>
<keyword evidence="1" id="KW-0732">Signal</keyword>
<reference evidence="2 4" key="2">
    <citation type="submission" date="2019-03" db="EMBL/GenBank/DDBJ databases">
        <title>Complete genome assembly of MDR B. fragilis.</title>
        <authorList>
            <person name="Sydenham T.V."/>
            <person name="Hasman H."/>
            <person name="Justesen U.S."/>
        </authorList>
    </citation>
    <scope>NUCLEOTIDE SEQUENCE [LARGE SCALE GENOMIC DNA]</scope>
    <source>
        <strain evidence="2 4">DCMOUH0067B</strain>
    </source>
</reference>
<reference evidence="3 5" key="1">
    <citation type="submission" date="2018-08" db="EMBL/GenBank/DDBJ databases">
        <title>A genome reference for cultivated species of the human gut microbiota.</title>
        <authorList>
            <person name="Zou Y."/>
            <person name="Xue W."/>
            <person name="Luo G."/>
        </authorList>
    </citation>
    <scope>NUCLEOTIDE SEQUENCE [LARGE SCALE GENOMIC DNA]</scope>
    <source>
        <strain evidence="3 5">AM18-6</strain>
    </source>
</reference>
<dbReference type="Proteomes" id="UP000266644">
    <property type="component" value="Unassembled WGS sequence"/>
</dbReference>
<protein>
    <submittedName>
        <fullName evidence="3">Fimbrillin family protein</fullName>
    </submittedName>
</protein>
<proteinExistence type="predicted"/>
<organism evidence="3 5">
    <name type="scientific">Bacteroides fragilis</name>
    <dbReference type="NCBI Taxonomy" id="817"/>
    <lineage>
        <taxon>Bacteria</taxon>
        <taxon>Pseudomonadati</taxon>
        <taxon>Bacteroidota</taxon>
        <taxon>Bacteroidia</taxon>
        <taxon>Bacteroidales</taxon>
        <taxon>Bacteroidaceae</taxon>
        <taxon>Bacteroides</taxon>
    </lineage>
</organism>
<dbReference type="Pfam" id="PF13149">
    <property type="entry name" value="Mfa_like_1"/>
    <property type="match status" value="1"/>
</dbReference>
<gene>
    <name evidence="3" type="ORF">DW228_10630</name>
    <name evidence="2" type="ORF">IA74_011795</name>
</gene>
<sequence length="322" mass="35129">MIIRKCKIDCFQKSCILLCVALFSCSQYDCAVPDDGRTGEGERTSLCIGGVSTGRLEVLTRSAAELTTATDAIGIFQKKDIANGYEAIHNRKYTYGTPYWKTDGEELVLIDGPAELTAYYPYKEDRTSSVVMNSELYAASKEIYYCPFKASNTTGAVTLNLRRAYSLLRFNFIRGVTDVALNKGEYTGNGEISSFTFSAALRITGTLDLFTGIVEGGVQGVMFSYTVPITIGTAAAPAVLDYMVVPADFTGDLSFTLMVDGKEMKGKIGAAELCGTNKKMVEGTKYEIDVIIRPTEVEIGTVDVEEWIEEAVRDSGDPFVPQ</sequence>
<dbReference type="PROSITE" id="PS51257">
    <property type="entry name" value="PROKAR_LIPOPROTEIN"/>
    <property type="match status" value="1"/>
</dbReference>
<feature type="chain" id="PRO_5042358489" evidence="1">
    <location>
        <begin position="32"/>
        <end position="322"/>
    </location>
</feature>
<evidence type="ECO:0000313" key="4">
    <source>
        <dbReference type="Proteomes" id="UP000028294"/>
    </source>
</evidence>